<evidence type="ECO:0000313" key="2">
    <source>
        <dbReference type="Proteomes" id="UP000823749"/>
    </source>
</evidence>
<protein>
    <submittedName>
        <fullName evidence="1">Uncharacterized protein</fullName>
    </submittedName>
</protein>
<dbReference type="AlphaFoldDB" id="A0AAV6JI13"/>
<reference evidence="1" key="1">
    <citation type="submission" date="2020-08" db="EMBL/GenBank/DDBJ databases">
        <title>Plant Genome Project.</title>
        <authorList>
            <person name="Zhang R.-G."/>
        </authorList>
    </citation>
    <scope>NUCLEOTIDE SEQUENCE</scope>
    <source>
        <strain evidence="1">WSP0</strain>
        <tissue evidence="1">Leaf</tissue>
    </source>
</reference>
<sequence>MVPPVTVRKAFSAEEIWGTIRSCDGNKAPGRDWLHIVSIRKGWKLMKEDVLKFFAEFHRNGRQRGSTPHLLPKEMEELEALQAVLQNAILSCSSPIQIQSAGPPIKKICKNQSVPVLDLGKPLASRALAIARVSGTVAFPKVHGSDDGVGGGKGLVEN</sequence>
<dbReference type="Proteomes" id="UP000823749">
    <property type="component" value="Chromosome 7"/>
</dbReference>
<organism evidence="1 2">
    <name type="scientific">Rhododendron griersonianum</name>
    <dbReference type="NCBI Taxonomy" id="479676"/>
    <lineage>
        <taxon>Eukaryota</taxon>
        <taxon>Viridiplantae</taxon>
        <taxon>Streptophyta</taxon>
        <taxon>Embryophyta</taxon>
        <taxon>Tracheophyta</taxon>
        <taxon>Spermatophyta</taxon>
        <taxon>Magnoliopsida</taxon>
        <taxon>eudicotyledons</taxon>
        <taxon>Gunneridae</taxon>
        <taxon>Pentapetalae</taxon>
        <taxon>asterids</taxon>
        <taxon>Ericales</taxon>
        <taxon>Ericaceae</taxon>
        <taxon>Ericoideae</taxon>
        <taxon>Rhodoreae</taxon>
        <taxon>Rhododendron</taxon>
    </lineage>
</organism>
<keyword evidence="2" id="KW-1185">Reference proteome</keyword>
<name>A0AAV6JI13_9ERIC</name>
<accession>A0AAV6JI13</accession>
<dbReference type="EMBL" id="JACTNZ010000007">
    <property type="protein sequence ID" value="KAG5539710.1"/>
    <property type="molecule type" value="Genomic_DNA"/>
</dbReference>
<comment type="caution">
    <text evidence="1">The sequence shown here is derived from an EMBL/GenBank/DDBJ whole genome shotgun (WGS) entry which is preliminary data.</text>
</comment>
<proteinExistence type="predicted"/>
<gene>
    <name evidence="1" type="ORF">RHGRI_020052</name>
</gene>
<evidence type="ECO:0000313" key="1">
    <source>
        <dbReference type="EMBL" id="KAG5539710.1"/>
    </source>
</evidence>